<dbReference type="RefSeq" id="WP_151665931.1">
    <property type="nucleotide sequence ID" value="NZ_WBVO01000001.1"/>
</dbReference>
<evidence type="ECO:0000313" key="2">
    <source>
        <dbReference type="EMBL" id="KAB2814351.1"/>
    </source>
</evidence>
<evidence type="ECO:0000256" key="1">
    <source>
        <dbReference type="SAM" id="Phobius"/>
    </source>
</evidence>
<keyword evidence="1" id="KW-0472">Membrane</keyword>
<name>A0A6N6RK76_9FLAO</name>
<gene>
    <name evidence="2" type="ORF">F8C67_01055</name>
</gene>
<protein>
    <submittedName>
        <fullName evidence="2">DUF2911 domain-containing protein</fullName>
    </submittedName>
</protein>
<dbReference type="Proteomes" id="UP000468650">
    <property type="component" value="Unassembled WGS sequence"/>
</dbReference>
<evidence type="ECO:0000313" key="3">
    <source>
        <dbReference type="Proteomes" id="UP000468650"/>
    </source>
</evidence>
<organism evidence="2 3">
    <name type="scientific">Phaeocystidibacter luteus</name>
    <dbReference type="NCBI Taxonomy" id="911197"/>
    <lineage>
        <taxon>Bacteria</taxon>
        <taxon>Pseudomonadati</taxon>
        <taxon>Bacteroidota</taxon>
        <taxon>Flavobacteriia</taxon>
        <taxon>Flavobacteriales</taxon>
        <taxon>Phaeocystidibacteraceae</taxon>
        <taxon>Phaeocystidibacter</taxon>
    </lineage>
</organism>
<comment type="caution">
    <text evidence="2">The sequence shown here is derived from an EMBL/GenBank/DDBJ whole genome shotgun (WGS) entry which is preliminary data.</text>
</comment>
<accession>A0A6N6RK76</accession>
<feature type="transmembrane region" description="Helical" evidence="1">
    <location>
        <begin position="7"/>
        <end position="26"/>
    </location>
</feature>
<dbReference type="OrthoDB" id="187854at2"/>
<dbReference type="AlphaFoldDB" id="A0A6N6RK76"/>
<keyword evidence="3" id="KW-1185">Reference proteome</keyword>
<keyword evidence="1" id="KW-1133">Transmembrane helix</keyword>
<reference evidence="2 3" key="1">
    <citation type="submission" date="2019-09" db="EMBL/GenBank/DDBJ databases">
        <title>Genomes of family Cryomorphaceae.</title>
        <authorList>
            <person name="Bowman J.P."/>
        </authorList>
    </citation>
    <scope>NUCLEOTIDE SEQUENCE [LARGE SCALE GENOMIC DNA]</scope>
    <source>
        <strain evidence="2 3">LMG 25704</strain>
    </source>
</reference>
<proteinExistence type="predicted"/>
<dbReference type="InterPro" id="IPR021314">
    <property type="entry name" value="DUF2911"/>
</dbReference>
<dbReference type="EMBL" id="WBVO01000001">
    <property type="protein sequence ID" value="KAB2814351.1"/>
    <property type="molecule type" value="Genomic_DNA"/>
</dbReference>
<keyword evidence="1" id="KW-0812">Transmembrane</keyword>
<sequence>MKRAARIIVLVVASVAVLMVGLYFFMLNQTTQASPLDIVSYEENGLDIEIEYSRPQVRGRLIFGGLVPYGSVWRTGANEPTKFSTASDIVVNGNNLPAGEYTIWTIPNQDEWTVIWNSKDYFWGVDMTGEAAREEQYDVVRAKATPLEVMHTDTFTIDIDNGIMSMIWSNTKVELVVKPGNSME</sequence>
<dbReference type="Pfam" id="PF11138">
    <property type="entry name" value="DUF2911"/>
    <property type="match status" value="1"/>
</dbReference>